<organism evidence="1 2">
    <name type="scientific">Carnegiea gigantea</name>
    <dbReference type="NCBI Taxonomy" id="171969"/>
    <lineage>
        <taxon>Eukaryota</taxon>
        <taxon>Viridiplantae</taxon>
        <taxon>Streptophyta</taxon>
        <taxon>Embryophyta</taxon>
        <taxon>Tracheophyta</taxon>
        <taxon>Spermatophyta</taxon>
        <taxon>Magnoliopsida</taxon>
        <taxon>eudicotyledons</taxon>
        <taxon>Gunneridae</taxon>
        <taxon>Pentapetalae</taxon>
        <taxon>Caryophyllales</taxon>
        <taxon>Cactineae</taxon>
        <taxon>Cactaceae</taxon>
        <taxon>Cactoideae</taxon>
        <taxon>Echinocereeae</taxon>
        <taxon>Carnegiea</taxon>
    </lineage>
</organism>
<dbReference type="Proteomes" id="UP001153076">
    <property type="component" value="Unassembled WGS sequence"/>
</dbReference>
<dbReference type="EMBL" id="JAKOGI010000846">
    <property type="protein sequence ID" value="KAJ8429913.1"/>
    <property type="molecule type" value="Genomic_DNA"/>
</dbReference>
<proteinExistence type="predicted"/>
<sequence length="189" mass="22088">MPQVMFLAMLLNDTVTLGILCGWLIDVMELPLKELQWSIFQVWARYPTTNSDQEEEENSSEREKCSTERNSTLLFIMAFPPFHNIEEMANHVRKTFKWHLRRASRSSRLLIEDYQHLCPTFTVPDAEEAACDFDIRYFHAVVINDAVELSVVSRDMVEALKLTLKGLQWTTFKSWLSVKKHDVLKAQLH</sequence>
<comment type="caution">
    <text evidence="1">The sequence shown here is derived from an EMBL/GenBank/DDBJ whole genome shotgun (WGS) entry which is preliminary data.</text>
</comment>
<keyword evidence="2" id="KW-1185">Reference proteome</keyword>
<name>A0A9Q1Q5N2_9CARY</name>
<reference evidence="1" key="1">
    <citation type="submission" date="2022-04" db="EMBL/GenBank/DDBJ databases">
        <title>Carnegiea gigantea Genome sequencing and assembly v2.</title>
        <authorList>
            <person name="Copetti D."/>
            <person name="Sanderson M.J."/>
            <person name="Burquez A."/>
            <person name="Wojciechowski M.F."/>
        </authorList>
    </citation>
    <scope>NUCLEOTIDE SEQUENCE</scope>
    <source>
        <strain evidence="1">SGP5-SGP5p</strain>
        <tissue evidence="1">Aerial part</tissue>
    </source>
</reference>
<gene>
    <name evidence="1" type="ORF">Cgig2_025343</name>
</gene>
<evidence type="ECO:0000313" key="1">
    <source>
        <dbReference type="EMBL" id="KAJ8429913.1"/>
    </source>
</evidence>
<evidence type="ECO:0000313" key="2">
    <source>
        <dbReference type="Proteomes" id="UP001153076"/>
    </source>
</evidence>
<accession>A0A9Q1Q5N2</accession>
<dbReference type="AlphaFoldDB" id="A0A9Q1Q5N2"/>
<protein>
    <submittedName>
        <fullName evidence="1">Uncharacterized protein</fullName>
    </submittedName>
</protein>